<dbReference type="Proteomes" id="UP001501444">
    <property type="component" value="Unassembled WGS sequence"/>
</dbReference>
<dbReference type="EMBL" id="BAAARV010000093">
    <property type="protein sequence ID" value="GAA2383526.1"/>
    <property type="molecule type" value="Genomic_DNA"/>
</dbReference>
<name>A0ABN3HLX6_9ACTN</name>
<sequence>MSETVMLAVSAVIAEPRLREFLESPVKPAADWPERDWAGLLAAMPDQSRDELPGAIAECDGWLGGDYAAVLRELQDEDELTLRYDKATGSLVLDFAGRVDFRLPSLVWACTIARGLAGYMDGEDRGVATVTTDWNGDEIVLRLTPGRSEFRRDPEARAEEIDIRAAAEEDWPL</sequence>
<evidence type="ECO:0000313" key="2">
    <source>
        <dbReference type="Proteomes" id="UP001501444"/>
    </source>
</evidence>
<protein>
    <submittedName>
        <fullName evidence="1">Uncharacterized protein</fullName>
    </submittedName>
</protein>
<proteinExistence type="predicted"/>
<reference evidence="1 2" key="1">
    <citation type="journal article" date="2019" name="Int. J. Syst. Evol. Microbiol.">
        <title>The Global Catalogue of Microorganisms (GCM) 10K type strain sequencing project: providing services to taxonomists for standard genome sequencing and annotation.</title>
        <authorList>
            <consortium name="The Broad Institute Genomics Platform"/>
            <consortium name="The Broad Institute Genome Sequencing Center for Infectious Disease"/>
            <person name="Wu L."/>
            <person name="Ma J."/>
        </authorList>
    </citation>
    <scope>NUCLEOTIDE SEQUENCE [LARGE SCALE GENOMIC DNA]</scope>
    <source>
        <strain evidence="1 2">JCM 3272</strain>
    </source>
</reference>
<keyword evidence="2" id="KW-1185">Reference proteome</keyword>
<gene>
    <name evidence="1" type="ORF">GCM10010170_092480</name>
</gene>
<comment type="caution">
    <text evidence="1">The sequence shown here is derived from an EMBL/GenBank/DDBJ whole genome shotgun (WGS) entry which is preliminary data.</text>
</comment>
<dbReference type="RefSeq" id="WP_344619058.1">
    <property type="nucleotide sequence ID" value="NZ_BAAARV010000093.1"/>
</dbReference>
<organism evidence="1 2">
    <name type="scientific">Dactylosporangium salmoneum</name>
    <dbReference type="NCBI Taxonomy" id="53361"/>
    <lineage>
        <taxon>Bacteria</taxon>
        <taxon>Bacillati</taxon>
        <taxon>Actinomycetota</taxon>
        <taxon>Actinomycetes</taxon>
        <taxon>Micromonosporales</taxon>
        <taxon>Micromonosporaceae</taxon>
        <taxon>Dactylosporangium</taxon>
    </lineage>
</organism>
<evidence type="ECO:0000313" key="1">
    <source>
        <dbReference type="EMBL" id="GAA2383526.1"/>
    </source>
</evidence>
<accession>A0ABN3HLX6</accession>